<accession>A0A518H9J7</accession>
<reference evidence="2 3" key="1">
    <citation type="submission" date="2019-02" db="EMBL/GenBank/DDBJ databases">
        <title>Deep-cultivation of Planctomycetes and their phenomic and genomic characterization uncovers novel biology.</title>
        <authorList>
            <person name="Wiegand S."/>
            <person name="Jogler M."/>
            <person name="Boedeker C."/>
            <person name="Pinto D."/>
            <person name="Vollmers J."/>
            <person name="Rivas-Marin E."/>
            <person name="Kohn T."/>
            <person name="Peeters S.H."/>
            <person name="Heuer A."/>
            <person name="Rast P."/>
            <person name="Oberbeckmann S."/>
            <person name="Bunk B."/>
            <person name="Jeske O."/>
            <person name="Meyerdierks A."/>
            <person name="Storesund J.E."/>
            <person name="Kallscheuer N."/>
            <person name="Luecker S."/>
            <person name="Lage O.M."/>
            <person name="Pohl T."/>
            <person name="Merkel B.J."/>
            <person name="Hornburger P."/>
            <person name="Mueller R.-W."/>
            <person name="Bruemmer F."/>
            <person name="Labrenz M."/>
            <person name="Spormann A.M."/>
            <person name="Op den Camp H."/>
            <person name="Overmann J."/>
            <person name="Amann R."/>
            <person name="Jetten M.S.M."/>
            <person name="Mascher T."/>
            <person name="Medema M.H."/>
            <person name="Devos D.P."/>
            <person name="Kaster A.-K."/>
            <person name="Ovreas L."/>
            <person name="Rohde M."/>
            <person name="Galperin M.Y."/>
            <person name="Jogler C."/>
        </authorList>
    </citation>
    <scope>NUCLEOTIDE SEQUENCE [LARGE SCALE GENOMIC DNA]</scope>
    <source>
        <strain evidence="2 3">ElP</strain>
    </source>
</reference>
<dbReference type="AlphaFoldDB" id="A0A518H9J7"/>
<proteinExistence type="predicted"/>
<keyword evidence="3" id="KW-1185">Reference proteome</keyword>
<evidence type="ECO:0000313" key="2">
    <source>
        <dbReference type="EMBL" id="QDV37406.1"/>
    </source>
</evidence>
<name>A0A518H9J7_9BACT</name>
<dbReference type="EMBL" id="CP036426">
    <property type="protein sequence ID" value="QDV37406.1"/>
    <property type="molecule type" value="Genomic_DNA"/>
</dbReference>
<dbReference type="KEGG" id="tpla:ElP_53450"/>
<protein>
    <recommendedName>
        <fullName evidence="4">Transposase IS4-like domain-containing protein</fullName>
    </recommendedName>
</protein>
<organism evidence="2 3">
    <name type="scientific">Tautonia plasticadhaerens</name>
    <dbReference type="NCBI Taxonomy" id="2527974"/>
    <lineage>
        <taxon>Bacteria</taxon>
        <taxon>Pseudomonadati</taxon>
        <taxon>Planctomycetota</taxon>
        <taxon>Planctomycetia</taxon>
        <taxon>Isosphaerales</taxon>
        <taxon>Isosphaeraceae</taxon>
        <taxon>Tautonia</taxon>
    </lineage>
</organism>
<dbReference type="Proteomes" id="UP000317835">
    <property type="component" value="Chromosome"/>
</dbReference>
<evidence type="ECO:0000313" key="3">
    <source>
        <dbReference type="Proteomes" id="UP000317835"/>
    </source>
</evidence>
<evidence type="ECO:0000256" key="1">
    <source>
        <dbReference type="SAM" id="MobiDB-lite"/>
    </source>
</evidence>
<feature type="region of interest" description="Disordered" evidence="1">
    <location>
        <begin position="89"/>
        <end position="125"/>
    </location>
</feature>
<gene>
    <name evidence="2" type="ORF">ElP_53450</name>
</gene>
<sequence>MQMDVLRCKTPEMVHREIWVHLLAYNLLRTVMAVAASEAGIEPREVSFKGAKQAVTAFAPKIEAARPADRPALIDALLAVVAYHRVGDRPGRWEPRARKRRPKPGARLNQTRAVAKLPPNRRKWY</sequence>
<evidence type="ECO:0008006" key="4">
    <source>
        <dbReference type="Google" id="ProtNLM"/>
    </source>
</evidence>